<feature type="transmembrane region" description="Helical" evidence="1">
    <location>
        <begin position="187"/>
        <end position="206"/>
    </location>
</feature>
<gene>
    <name evidence="2" type="ORF">CROQUDRAFT_51653</name>
</gene>
<feature type="transmembrane region" description="Helical" evidence="1">
    <location>
        <begin position="330"/>
        <end position="350"/>
    </location>
</feature>
<organism evidence="2 3">
    <name type="scientific">Cronartium quercuum f. sp. fusiforme G11</name>
    <dbReference type="NCBI Taxonomy" id="708437"/>
    <lineage>
        <taxon>Eukaryota</taxon>
        <taxon>Fungi</taxon>
        <taxon>Dikarya</taxon>
        <taxon>Basidiomycota</taxon>
        <taxon>Pucciniomycotina</taxon>
        <taxon>Pucciniomycetes</taxon>
        <taxon>Pucciniales</taxon>
        <taxon>Coleosporiaceae</taxon>
        <taxon>Cronartium</taxon>
    </lineage>
</organism>
<keyword evidence="1" id="KW-0472">Membrane</keyword>
<name>A0A9P6T7F6_9BASI</name>
<dbReference type="AlphaFoldDB" id="A0A9P6T7F6"/>
<sequence length="400" mass="44888">MLHRLFTSLGRTASFFQTLLYLPLALDIAGKECFLALSACLALYYAIHSTVYLVTRNTRFAFISKIFGVAQNLSIPICLLICFNLYSLDTPLLYNNLNWIGKFANLLKSVPGWWQMILSWSTPIFVLLEGISTLLCIQSVGQISRFIIESRDESYSFIFLILSAVIYVCSIYFLFNSYSFSASESLSATLIGVSVTSVGFLSGIAISNRKGNVIETSLMMAYLSYNIYWLSPEKLDPVSFFSSFKSTVDPPLPPMILRSATTIMSFISTTFGASLDFLLACSSALPLPVFINLLYRLVVLYGASRIVVAIKRAHGGFDYKRRLSDEEPMVRLMTVIVSYSRLILISVYTHLLLVNNEGHQVFWRWTNVFVTLGLWGVELMIGREDDENDSIVTGLGLKLD</sequence>
<evidence type="ECO:0000313" key="2">
    <source>
        <dbReference type="EMBL" id="KAG0141459.1"/>
    </source>
</evidence>
<dbReference type="InterPro" id="IPR013635">
    <property type="entry name" value="Ice2"/>
</dbReference>
<dbReference type="Proteomes" id="UP000886653">
    <property type="component" value="Unassembled WGS sequence"/>
</dbReference>
<protein>
    <submittedName>
        <fullName evidence="2">Uncharacterized protein</fullName>
    </submittedName>
</protein>
<feature type="transmembrane region" description="Helical" evidence="1">
    <location>
        <begin position="35"/>
        <end position="54"/>
    </location>
</feature>
<feature type="transmembrane region" description="Helical" evidence="1">
    <location>
        <begin position="66"/>
        <end position="86"/>
    </location>
</feature>
<dbReference type="PANTHER" id="PTHR31726:SF2">
    <property type="entry name" value="PROTEIN ICE2"/>
    <property type="match status" value="1"/>
</dbReference>
<dbReference type="GO" id="GO:0097038">
    <property type="term" value="C:perinuclear endoplasmic reticulum"/>
    <property type="evidence" value="ECO:0007669"/>
    <property type="project" value="TreeGrafter"/>
</dbReference>
<feature type="transmembrane region" description="Helical" evidence="1">
    <location>
        <begin position="362"/>
        <end position="381"/>
    </location>
</feature>
<evidence type="ECO:0000313" key="3">
    <source>
        <dbReference type="Proteomes" id="UP000886653"/>
    </source>
</evidence>
<comment type="caution">
    <text evidence="2">The sequence shown here is derived from an EMBL/GenBank/DDBJ whole genome shotgun (WGS) entry which is preliminary data.</text>
</comment>
<dbReference type="OrthoDB" id="5577218at2759"/>
<proteinExistence type="predicted"/>
<dbReference type="GO" id="GO:0000921">
    <property type="term" value="P:septin ring assembly"/>
    <property type="evidence" value="ECO:0007669"/>
    <property type="project" value="TreeGrafter"/>
</dbReference>
<evidence type="ECO:0000256" key="1">
    <source>
        <dbReference type="SAM" id="Phobius"/>
    </source>
</evidence>
<feature type="transmembrane region" description="Helical" evidence="1">
    <location>
        <begin position="157"/>
        <end position="175"/>
    </location>
</feature>
<dbReference type="GO" id="GO:0032541">
    <property type="term" value="C:cortical endoplasmic reticulum"/>
    <property type="evidence" value="ECO:0007669"/>
    <property type="project" value="TreeGrafter"/>
</dbReference>
<keyword evidence="1" id="KW-1133">Transmembrane helix</keyword>
<dbReference type="PANTHER" id="PTHR31726">
    <property type="entry name" value="PROTEIN ICE2"/>
    <property type="match status" value="1"/>
</dbReference>
<keyword evidence="3" id="KW-1185">Reference proteome</keyword>
<reference evidence="2" key="1">
    <citation type="submission" date="2013-11" db="EMBL/GenBank/DDBJ databases">
        <title>Genome sequence of the fusiform rust pathogen reveals effectors for host alternation and coevolution with pine.</title>
        <authorList>
            <consortium name="DOE Joint Genome Institute"/>
            <person name="Smith K."/>
            <person name="Pendleton A."/>
            <person name="Kubisiak T."/>
            <person name="Anderson C."/>
            <person name="Salamov A."/>
            <person name="Aerts A."/>
            <person name="Riley R."/>
            <person name="Clum A."/>
            <person name="Lindquist E."/>
            <person name="Ence D."/>
            <person name="Campbell M."/>
            <person name="Kronenberg Z."/>
            <person name="Feau N."/>
            <person name="Dhillon B."/>
            <person name="Hamelin R."/>
            <person name="Burleigh J."/>
            <person name="Smith J."/>
            <person name="Yandell M."/>
            <person name="Nelson C."/>
            <person name="Grigoriev I."/>
            <person name="Davis J."/>
        </authorList>
    </citation>
    <scope>NUCLEOTIDE SEQUENCE</scope>
    <source>
        <strain evidence="2">G11</strain>
    </source>
</reference>
<dbReference type="EMBL" id="MU167385">
    <property type="protein sequence ID" value="KAG0141459.1"/>
    <property type="molecule type" value="Genomic_DNA"/>
</dbReference>
<feature type="transmembrane region" description="Helical" evidence="1">
    <location>
        <begin position="12"/>
        <end position="29"/>
    </location>
</feature>
<feature type="transmembrane region" description="Helical" evidence="1">
    <location>
        <begin position="113"/>
        <end position="137"/>
    </location>
</feature>
<keyword evidence="1" id="KW-0812">Transmembrane</keyword>
<dbReference type="GO" id="GO:0005789">
    <property type="term" value="C:endoplasmic reticulum membrane"/>
    <property type="evidence" value="ECO:0007669"/>
    <property type="project" value="TreeGrafter"/>
</dbReference>
<dbReference type="Pfam" id="PF08426">
    <property type="entry name" value="ICE2"/>
    <property type="match status" value="1"/>
</dbReference>
<dbReference type="GO" id="GO:0048309">
    <property type="term" value="P:endoplasmic reticulum inheritance"/>
    <property type="evidence" value="ECO:0007669"/>
    <property type="project" value="TreeGrafter"/>
</dbReference>
<accession>A0A9P6T7F6</accession>